<proteinExistence type="predicted"/>
<organism evidence="2 3">
    <name type="scientific">Ruthenibacterium lactatiformans</name>
    <dbReference type="NCBI Taxonomy" id="1550024"/>
    <lineage>
        <taxon>Bacteria</taxon>
        <taxon>Bacillati</taxon>
        <taxon>Bacillota</taxon>
        <taxon>Clostridia</taxon>
        <taxon>Eubacteriales</taxon>
        <taxon>Oscillospiraceae</taxon>
        <taxon>Ruthenibacterium</taxon>
    </lineage>
</organism>
<evidence type="ECO:0000256" key="1">
    <source>
        <dbReference type="SAM" id="MobiDB-lite"/>
    </source>
</evidence>
<dbReference type="EMBL" id="LMUA01000084">
    <property type="protein sequence ID" value="KUE74515.1"/>
    <property type="molecule type" value="Genomic_DNA"/>
</dbReference>
<gene>
    <name evidence="2" type="ORF">ASJ35_18905</name>
</gene>
<dbReference type="Proteomes" id="UP000053433">
    <property type="component" value="Unassembled WGS sequence"/>
</dbReference>
<comment type="caution">
    <text evidence="2">The sequence shown here is derived from an EMBL/GenBank/DDBJ whole genome shotgun (WGS) entry which is preliminary data.</text>
</comment>
<name>A0A0W7TL07_9FIRM</name>
<feature type="region of interest" description="Disordered" evidence="1">
    <location>
        <begin position="506"/>
        <end position="530"/>
    </location>
</feature>
<reference evidence="2 3" key="1">
    <citation type="submission" date="2015-10" db="EMBL/GenBank/DDBJ databases">
        <title>A novel member of the family Ruminococcaceae isolated from human faeces.</title>
        <authorList>
            <person name="Shkoporov A.N."/>
            <person name="Chaplin A.V."/>
            <person name="Motuzova O.V."/>
            <person name="Kafarskaia L.I."/>
            <person name="Efimov B.A."/>
        </authorList>
    </citation>
    <scope>NUCLEOTIDE SEQUENCE [LARGE SCALE GENOMIC DNA]</scope>
    <source>
        <strain evidence="2 3">668</strain>
    </source>
</reference>
<evidence type="ECO:0000313" key="3">
    <source>
        <dbReference type="Proteomes" id="UP000053433"/>
    </source>
</evidence>
<accession>A0A0W7TL07</accession>
<protein>
    <recommendedName>
        <fullName evidence="4">Phage portal protein</fullName>
    </recommendedName>
</protein>
<evidence type="ECO:0008006" key="4">
    <source>
        <dbReference type="Google" id="ProtNLM"/>
    </source>
</evidence>
<sequence>MQEKECTDIWRRYQAGKDHHNRTNMYTQAEKCHRFYEGDQWHGLQAGDEELPMLNFIKPICRYKIVMVAMNDTAILFSPMDNDPKKAEICEALTAFAAAQWEKGKLDSKKWAVVKNACITGDHYLYCFDERTPSESVVTDMTPRLKMRLIDKTALYLADEQEPNLEEQEWIIIAERVPVENVRRQAKDNGLPEAEIRRIVSDEADETQLGVTGADEVQTDSGKCTSLLFMRKTDGGVAFCRSTQAVVYQPMQTIRGLDVYPVCGMRWEEKMGSARGVGVVERLIPNQIEVNRTLARRAICVKRYSFPTVVYDQDKLLAPEKLGVVGASIGVKNLNANPVGSFVQYLSPAPISGDAANLQAELVGTSRELEGAGEAATGQVDPTKASGEAIKAARDQSAISLNEQSAAYKQFVEDLAMIWYKLWVAYSVRGLRLADGTLLPHAELEALDIDIKIDISPIDPYSVLSRELSLENALAQQHITFEEYVEALDDNSGVPKDKFRAILDRRRGAAPEQSESGAGQNIGPGGAAGAFSPEKALPGMELAGGGVPGGLPGAGMPVQGGAGIFPGDGPGDGVGKGGGNGSRVWKKRKAPAFAGADYEICRWRYFLNVKKVTKERRVFSRWGPGAAQP</sequence>
<dbReference type="AlphaFoldDB" id="A0A0W7TL07"/>
<evidence type="ECO:0000313" key="2">
    <source>
        <dbReference type="EMBL" id="KUE74515.1"/>
    </source>
</evidence>